<protein>
    <submittedName>
        <fullName evidence="2">Uncharacterized protein</fullName>
    </submittedName>
</protein>
<gene>
    <name evidence="2" type="ORF">HID58_022316</name>
</gene>
<comment type="caution">
    <text evidence="2">The sequence shown here is derived from an EMBL/GenBank/DDBJ whole genome shotgun (WGS) entry which is preliminary data.</text>
</comment>
<proteinExistence type="predicted"/>
<dbReference type="Proteomes" id="UP000824890">
    <property type="component" value="Unassembled WGS sequence"/>
</dbReference>
<organism evidence="2 3">
    <name type="scientific">Brassica napus</name>
    <name type="common">Rape</name>
    <dbReference type="NCBI Taxonomy" id="3708"/>
    <lineage>
        <taxon>Eukaryota</taxon>
        <taxon>Viridiplantae</taxon>
        <taxon>Streptophyta</taxon>
        <taxon>Embryophyta</taxon>
        <taxon>Tracheophyta</taxon>
        <taxon>Spermatophyta</taxon>
        <taxon>Magnoliopsida</taxon>
        <taxon>eudicotyledons</taxon>
        <taxon>Gunneridae</taxon>
        <taxon>Pentapetalae</taxon>
        <taxon>rosids</taxon>
        <taxon>malvids</taxon>
        <taxon>Brassicales</taxon>
        <taxon>Brassicaceae</taxon>
        <taxon>Brassiceae</taxon>
        <taxon>Brassica</taxon>
    </lineage>
</organism>
<evidence type="ECO:0000313" key="2">
    <source>
        <dbReference type="EMBL" id="KAH0922298.1"/>
    </source>
</evidence>
<evidence type="ECO:0000313" key="3">
    <source>
        <dbReference type="Proteomes" id="UP000824890"/>
    </source>
</evidence>
<reference evidence="2 3" key="1">
    <citation type="submission" date="2021-05" db="EMBL/GenBank/DDBJ databases">
        <title>Genome Assembly of Synthetic Allotetraploid Brassica napus Reveals Homoeologous Exchanges between Subgenomes.</title>
        <authorList>
            <person name="Davis J.T."/>
        </authorList>
    </citation>
    <scope>NUCLEOTIDE SEQUENCE [LARGE SCALE GENOMIC DNA]</scope>
    <source>
        <strain evidence="3">cv. Da-Ae</strain>
        <tissue evidence="2">Seedling</tissue>
    </source>
</reference>
<name>A0ABQ8D0H8_BRANA</name>
<dbReference type="EMBL" id="JAGKQM010000006">
    <property type="protein sequence ID" value="KAH0922298.1"/>
    <property type="molecule type" value="Genomic_DNA"/>
</dbReference>
<accession>A0ABQ8D0H8</accession>
<feature type="region of interest" description="Disordered" evidence="1">
    <location>
        <begin position="67"/>
        <end position="88"/>
    </location>
</feature>
<keyword evidence="3" id="KW-1185">Reference proteome</keyword>
<evidence type="ECO:0000256" key="1">
    <source>
        <dbReference type="SAM" id="MobiDB-lite"/>
    </source>
</evidence>
<sequence>MRLSSEPASFSTYIQLEADEIPKIGCTTKLKQLISIHRRSCKTQQQQEISSVAVVGRLKRSKTSVRFPESKTVASTPVGGSLTSTLAP</sequence>